<evidence type="ECO:0000256" key="1">
    <source>
        <dbReference type="SAM" id="Phobius"/>
    </source>
</evidence>
<sequence>MVVGRCRFFIHQQRVAHAWLTWERGSPACPFLLSKIDRGTPRAPCCLIACMYLFITQLMPSLSIYIANRWRLGPTLTGIGGIRHPAFGIRHSAFGIRHSAFGIRHSAFGIRHSAFGIRHI</sequence>
<keyword evidence="1" id="KW-0472">Membrane</keyword>
<reference evidence="2" key="1">
    <citation type="journal article" date="2021" name="Proc. Natl. Acad. Sci. U.S.A.">
        <title>Three genomes in the algal genus Volvox reveal the fate of a haploid sex-determining region after a transition to homothallism.</title>
        <authorList>
            <person name="Yamamoto K."/>
            <person name="Hamaji T."/>
            <person name="Kawai-Toyooka H."/>
            <person name="Matsuzaki R."/>
            <person name="Takahashi F."/>
            <person name="Nishimura Y."/>
            <person name="Kawachi M."/>
            <person name="Noguchi H."/>
            <person name="Minakuchi Y."/>
            <person name="Umen J.G."/>
            <person name="Toyoda A."/>
            <person name="Nozaki H."/>
        </authorList>
    </citation>
    <scope>NUCLEOTIDE SEQUENCE</scope>
    <source>
        <strain evidence="2">NIES-3780</strain>
    </source>
</reference>
<proteinExistence type="predicted"/>
<gene>
    <name evidence="2" type="ORF">Vafri_21994</name>
</gene>
<name>A0A8J4BUB3_9CHLO</name>
<keyword evidence="3" id="KW-1185">Reference proteome</keyword>
<evidence type="ECO:0000313" key="3">
    <source>
        <dbReference type="Proteomes" id="UP000747399"/>
    </source>
</evidence>
<feature type="transmembrane region" description="Helical" evidence="1">
    <location>
        <begin position="45"/>
        <end position="67"/>
    </location>
</feature>
<protein>
    <submittedName>
        <fullName evidence="2">Uncharacterized protein</fullName>
    </submittedName>
</protein>
<keyword evidence="1" id="KW-0812">Transmembrane</keyword>
<keyword evidence="1" id="KW-1133">Transmembrane helix</keyword>
<dbReference type="AlphaFoldDB" id="A0A8J4BUB3"/>
<organism evidence="2 3">
    <name type="scientific">Volvox africanus</name>
    <dbReference type="NCBI Taxonomy" id="51714"/>
    <lineage>
        <taxon>Eukaryota</taxon>
        <taxon>Viridiplantae</taxon>
        <taxon>Chlorophyta</taxon>
        <taxon>core chlorophytes</taxon>
        <taxon>Chlorophyceae</taxon>
        <taxon>CS clade</taxon>
        <taxon>Chlamydomonadales</taxon>
        <taxon>Volvocaceae</taxon>
        <taxon>Volvox</taxon>
    </lineage>
</organism>
<dbReference type="Proteomes" id="UP000747399">
    <property type="component" value="Unassembled WGS sequence"/>
</dbReference>
<dbReference type="EMBL" id="BNCO01000128">
    <property type="protein sequence ID" value="GIL68751.1"/>
    <property type="molecule type" value="Genomic_DNA"/>
</dbReference>
<comment type="caution">
    <text evidence="2">The sequence shown here is derived from an EMBL/GenBank/DDBJ whole genome shotgun (WGS) entry which is preliminary data.</text>
</comment>
<evidence type="ECO:0000313" key="2">
    <source>
        <dbReference type="EMBL" id="GIL68751.1"/>
    </source>
</evidence>
<accession>A0A8J4BUB3</accession>